<proteinExistence type="predicted"/>
<keyword evidence="2" id="KW-1133">Transmembrane helix</keyword>
<dbReference type="AlphaFoldDB" id="A0A2K0UB22"/>
<keyword evidence="2" id="KW-0812">Transmembrane</keyword>
<name>A0A2K0UB22_TRIHA</name>
<evidence type="ECO:0000256" key="3">
    <source>
        <dbReference type="SAM" id="SignalP"/>
    </source>
</evidence>
<feature type="region of interest" description="Disordered" evidence="1">
    <location>
        <begin position="207"/>
        <end position="239"/>
    </location>
</feature>
<reference evidence="4 5" key="1">
    <citation type="submission" date="2017-02" db="EMBL/GenBank/DDBJ databases">
        <title>Genomes of Trichoderma spp. with biocontrol activity.</title>
        <authorList>
            <person name="Gardiner D."/>
            <person name="Kazan K."/>
            <person name="Vos C."/>
            <person name="Harvey P."/>
        </authorList>
    </citation>
    <scope>NUCLEOTIDE SEQUENCE [LARGE SCALE GENOMIC DNA]</scope>
    <source>
        <strain evidence="4 5">Tr1</strain>
    </source>
</reference>
<protein>
    <submittedName>
        <fullName evidence="4">Uncharacterized protein</fullName>
    </submittedName>
</protein>
<evidence type="ECO:0000313" key="5">
    <source>
        <dbReference type="Proteomes" id="UP000236290"/>
    </source>
</evidence>
<evidence type="ECO:0000313" key="4">
    <source>
        <dbReference type="EMBL" id="PNP54980.1"/>
    </source>
</evidence>
<gene>
    <name evidence="4" type="ORF">THARTR1_04669</name>
</gene>
<evidence type="ECO:0000256" key="1">
    <source>
        <dbReference type="SAM" id="MobiDB-lite"/>
    </source>
</evidence>
<evidence type="ECO:0000256" key="2">
    <source>
        <dbReference type="SAM" id="Phobius"/>
    </source>
</evidence>
<feature type="chain" id="PRO_5014438749" evidence="3">
    <location>
        <begin position="23"/>
        <end position="337"/>
    </location>
</feature>
<comment type="caution">
    <text evidence="4">The sequence shown here is derived from an EMBL/GenBank/DDBJ whole genome shotgun (WGS) entry which is preliminary data.</text>
</comment>
<feature type="compositionally biased region" description="Polar residues" evidence="1">
    <location>
        <begin position="209"/>
        <end position="221"/>
    </location>
</feature>
<dbReference type="OrthoDB" id="5426678at2759"/>
<sequence length="337" mass="37080">MISSIHLPLVVLAISQATCTQALEITPRDSSSSQNLPLPAMIGIIVGVISIFALATVLFIIYFARQRPSPYIEQRYYYREDYVSPKTLVEPWGYVVNQPHHGANFQSTTTMNDSDGISETNGQYYNRIEDAARYGHIQLTHDPRAVIHGPDNAMPAHHAYDPNTVSKKDGRAGSTRSPSPPRPTHKLRPSTPDSFIIQAYKSVVEDASRQSALQSPPTSAQPALPSPSEATSSPTLRYSSRWSSRLSSLSLPKIHIPRRNAPPSLILQPMAMARTSGDRQLHITPPLLNDPRFIDRPLGAGIVVVDRNRPPTPRSSEKYAAYTEVPLASGKSVLYGI</sequence>
<keyword evidence="3" id="KW-0732">Signal</keyword>
<accession>A0A2K0UB22</accession>
<feature type="transmembrane region" description="Helical" evidence="2">
    <location>
        <begin position="38"/>
        <end position="64"/>
    </location>
</feature>
<organism evidence="4 5">
    <name type="scientific">Trichoderma harzianum</name>
    <name type="common">Hypocrea lixii</name>
    <dbReference type="NCBI Taxonomy" id="5544"/>
    <lineage>
        <taxon>Eukaryota</taxon>
        <taxon>Fungi</taxon>
        <taxon>Dikarya</taxon>
        <taxon>Ascomycota</taxon>
        <taxon>Pezizomycotina</taxon>
        <taxon>Sordariomycetes</taxon>
        <taxon>Hypocreomycetidae</taxon>
        <taxon>Hypocreales</taxon>
        <taxon>Hypocreaceae</taxon>
        <taxon>Trichoderma</taxon>
    </lineage>
</organism>
<feature type="region of interest" description="Disordered" evidence="1">
    <location>
        <begin position="145"/>
        <end position="193"/>
    </location>
</feature>
<keyword evidence="2" id="KW-0472">Membrane</keyword>
<feature type="signal peptide" evidence="3">
    <location>
        <begin position="1"/>
        <end position="22"/>
    </location>
</feature>
<dbReference type="EMBL" id="MTYI01000056">
    <property type="protein sequence ID" value="PNP54980.1"/>
    <property type="molecule type" value="Genomic_DNA"/>
</dbReference>
<dbReference type="Proteomes" id="UP000236290">
    <property type="component" value="Unassembled WGS sequence"/>
</dbReference>